<dbReference type="AlphaFoldDB" id="A0AAU9DS48"/>
<sequence>MESYNFAPGPAALPQVVKQELINELSDHLDDQLSILEISHRSDSFVSLINKTQDSIRRLFNLDDDFAVIFVSGGTTMQFALTPMNFAIQQKKVAMIDSGQFAKRALTMAQEVPHVQAEFLDSTKDDHYTRLPLIPSNINSDQYDYLHLTINNTVEGTCYHEGMYPDFNLPVVADMTSCLGEENIDLNRFQMVISSTQKNLGIAGLTIVILRKSWVKSANLELPTIMQYQTFIDSNSLVNTPPVFPIFATSKMLDWIENNGGVAEMDHRARERAQLLYDFLDDSKKYSAPVKISDRSIANVVFTTGDDQKDLDLASRAAKAGLYSIKGYRGFGGLRASLYNGMPIEGVQALVKFLGEY</sequence>
<keyword evidence="11" id="KW-0963">Cytoplasm</keyword>
<dbReference type="InterPro" id="IPR000192">
    <property type="entry name" value="Aminotrans_V_dom"/>
</dbReference>
<keyword evidence="14" id="KW-1185">Reference proteome</keyword>
<evidence type="ECO:0000259" key="12">
    <source>
        <dbReference type="Pfam" id="PF00266"/>
    </source>
</evidence>
<reference evidence="13 14" key="1">
    <citation type="journal article" date="2023" name="Microbiol. Spectr.">
        <title>Symbiosis of Carpenter Bees with Uncharacterized Lactic Acid Bacteria Showing NAD Auxotrophy.</title>
        <authorList>
            <person name="Kawasaki S."/>
            <person name="Ozawa K."/>
            <person name="Mori T."/>
            <person name="Yamamoto A."/>
            <person name="Ito M."/>
            <person name="Ohkuma M."/>
            <person name="Sakamoto M."/>
            <person name="Matsutani M."/>
        </authorList>
    </citation>
    <scope>NUCLEOTIDE SEQUENCE [LARGE SCALE GENOMIC DNA]</scope>
    <source>
        <strain evidence="13 14">XA3</strain>
    </source>
</reference>
<accession>A0AAU9DS48</accession>
<proteinExistence type="inferred from homology"/>
<feature type="binding site" evidence="11">
    <location>
        <position position="41"/>
    </location>
    <ligand>
        <name>L-glutamate</name>
        <dbReference type="ChEBI" id="CHEBI:29985"/>
    </ligand>
</feature>
<comment type="subcellular location">
    <subcellularLocation>
        <location evidence="11">Cytoplasm</location>
    </subcellularLocation>
</comment>
<dbReference type="Gene3D" id="3.40.640.10">
    <property type="entry name" value="Type I PLP-dependent aspartate aminotransferase-like (Major domain)"/>
    <property type="match status" value="1"/>
</dbReference>
<feature type="modified residue" description="N6-(pyridoxal phosphate)lysine" evidence="11">
    <location>
        <position position="198"/>
    </location>
</feature>
<comment type="subunit">
    <text evidence="11">Homodimer.</text>
</comment>
<evidence type="ECO:0000256" key="6">
    <source>
        <dbReference type="ARBA" id="ARBA00022679"/>
    </source>
</evidence>
<protein>
    <recommendedName>
        <fullName evidence="11">Phosphoserine aminotransferase</fullName>
        <ecNumber evidence="11">2.6.1.52</ecNumber>
    </recommendedName>
    <alternativeName>
        <fullName evidence="11">Phosphohydroxythreonine aminotransferase</fullName>
        <shortName evidence="11">PSAT</shortName>
    </alternativeName>
</protein>
<dbReference type="PIRSF" id="PIRSF000525">
    <property type="entry name" value="SerC"/>
    <property type="match status" value="1"/>
</dbReference>
<evidence type="ECO:0000256" key="2">
    <source>
        <dbReference type="ARBA" id="ARBA00005099"/>
    </source>
</evidence>
<comment type="similarity">
    <text evidence="3 11">Belongs to the class-V pyridoxal-phosphate-dependent aminotransferase family. SerC subfamily.</text>
</comment>
<dbReference type="RefSeq" id="WP_317634649.1">
    <property type="nucleotide sequence ID" value="NZ_AP026802.1"/>
</dbReference>
<dbReference type="HAMAP" id="MF_00160">
    <property type="entry name" value="SerC_aminotrans_5"/>
    <property type="match status" value="1"/>
</dbReference>
<keyword evidence="4 11" id="KW-0032">Aminotransferase</keyword>
<evidence type="ECO:0000256" key="8">
    <source>
        <dbReference type="ARBA" id="ARBA00023299"/>
    </source>
</evidence>
<comment type="catalytic activity">
    <reaction evidence="10 11">
        <text>O-phospho-L-serine + 2-oxoglutarate = 3-phosphooxypyruvate + L-glutamate</text>
        <dbReference type="Rhea" id="RHEA:14329"/>
        <dbReference type="ChEBI" id="CHEBI:16810"/>
        <dbReference type="ChEBI" id="CHEBI:18110"/>
        <dbReference type="ChEBI" id="CHEBI:29985"/>
        <dbReference type="ChEBI" id="CHEBI:57524"/>
        <dbReference type="EC" id="2.6.1.52"/>
    </reaction>
</comment>
<dbReference type="EMBL" id="AP026802">
    <property type="protein sequence ID" value="BDR58819.1"/>
    <property type="molecule type" value="Genomic_DNA"/>
</dbReference>
<evidence type="ECO:0000256" key="4">
    <source>
        <dbReference type="ARBA" id="ARBA00022576"/>
    </source>
</evidence>
<feature type="binding site" evidence="11">
    <location>
        <position position="174"/>
    </location>
    <ligand>
        <name>pyridoxal 5'-phosphate</name>
        <dbReference type="ChEBI" id="CHEBI:597326"/>
    </ligand>
</feature>
<dbReference type="InterPro" id="IPR015421">
    <property type="entry name" value="PyrdxlP-dep_Trfase_major"/>
</dbReference>
<keyword evidence="7 11" id="KW-0663">Pyridoxal phosphate</keyword>
<evidence type="ECO:0000313" key="14">
    <source>
        <dbReference type="Proteomes" id="UP001321861"/>
    </source>
</evidence>
<name>A0AAU9DS48_9LACO</name>
<dbReference type="GO" id="GO:0004648">
    <property type="term" value="F:O-phospho-L-serine:2-oxoglutarate aminotransferase activity"/>
    <property type="evidence" value="ECO:0007669"/>
    <property type="project" value="UniProtKB-UniRule"/>
</dbReference>
<comment type="pathway">
    <text evidence="2 11">Amino-acid biosynthesis; L-serine biosynthesis; L-serine from 3-phospho-D-glycerate: step 2/3.</text>
</comment>
<dbReference type="Proteomes" id="UP001321861">
    <property type="component" value="Chromosome"/>
</dbReference>
<evidence type="ECO:0000256" key="1">
    <source>
        <dbReference type="ARBA" id="ARBA00003483"/>
    </source>
</evidence>
<feature type="domain" description="Aminotransferase class V" evidence="12">
    <location>
        <begin position="4"/>
        <end position="350"/>
    </location>
</feature>
<dbReference type="SUPFAM" id="SSF53383">
    <property type="entry name" value="PLP-dependent transferases"/>
    <property type="match status" value="1"/>
</dbReference>
<comment type="caution">
    <text evidence="11">Lacks conserved residue(s) required for the propagation of feature annotation.</text>
</comment>
<dbReference type="PANTHER" id="PTHR43247:SF1">
    <property type="entry name" value="PHOSPHOSERINE AMINOTRANSFERASE"/>
    <property type="match status" value="1"/>
</dbReference>
<evidence type="ECO:0000256" key="3">
    <source>
        <dbReference type="ARBA" id="ARBA00006904"/>
    </source>
</evidence>
<feature type="binding site" evidence="11">
    <location>
        <position position="101"/>
    </location>
    <ligand>
        <name>pyridoxal 5'-phosphate</name>
        <dbReference type="ChEBI" id="CHEBI:597326"/>
    </ligand>
</feature>
<keyword evidence="6 11" id="KW-0808">Transferase</keyword>
<comment type="function">
    <text evidence="1 11">Catalyzes the reversible conversion of 3-phosphohydroxypyruvate to phosphoserine and of 3-hydroxy-2-oxo-4-phosphonooxybutanoate to phosphohydroxythreonine.</text>
</comment>
<organism evidence="13 14">
    <name type="scientific">Xylocopilactobacillus apicola</name>
    <dbReference type="NCBI Taxonomy" id="2932184"/>
    <lineage>
        <taxon>Bacteria</taxon>
        <taxon>Bacillati</taxon>
        <taxon>Bacillota</taxon>
        <taxon>Bacilli</taxon>
        <taxon>Lactobacillales</taxon>
        <taxon>Lactobacillaceae</taxon>
        <taxon>Xylocopilactobacillus</taxon>
    </lineage>
</organism>
<dbReference type="EC" id="2.6.1.52" evidence="11"/>
<dbReference type="KEGG" id="xap:XA3_12600"/>
<dbReference type="GO" id="GO:0006564">
    <property type="term" value="P:L-serine biosynthetic process"/>
    <property type="evidence" value="ECO:0007669"/>
    <property type="project" value="UniProtKB-UniRule"/>
</dbReference>
<evidence type="ECO:0000256" key="5">
    <source>
        <dbReference type="ARBA" id="ARBA00022605"/>
    </source>
</evidence>
<dbReference type="Pfam" id="PF00266">
    <property type="entry name" value="Aminotran_5"/>
    <property type="match status" value="1"/>
</dbReference>
<dbReference type="Gene3D" id="3.90.1150.10">
    <property type="entry name" value="Aspartate Aminotransferase, domain 1"/>
    <property type="match status" value="1"/>
</dbReference>
<keyword evidence="5 11" id="KW-0028">Amino-acid biosynthesis</keyword>
<dbReference type="InterPro" id="IPR015424">
    <property type="entry name" value="PyrdxlP-dep_Trfase"/>
</dbReference>
<feature type="binding site" evidence="11">
    <location>
        <position position="197"/>
    </location>
    <ligand>
        <name>pyridoxal 5'-phosphate</name>
        <dbReference type="ChEBI" id="CHEBI:597326"/>
    </ligand>
</feature>
<comment type="cofactor">
    <cofactor evidence="11">
        <name>pyridoxal 5'-phosphate</name>
        <dbReference type="ChEBI" id="CHEBI:597326"/>
    </cofactor>
    <text evidence="11">Binds 1 pyridoxal phosphate per subunit.</text>
</comment>
<evidence type="ECO:0000256" key="7">
    <source>
        <dbReference type="ARBA" id="ARBA00022898"/>
    </source>
</evidence>
<dbReference type="PANTHER" id="PTHR43247">
    <property type="entry name" value="PHOSPHOSERINE AMINOTRANSFERASE"/>
    <property type="match status" value="1"/>
</dbReference>
<feature type="binding site" evidence="11">
    <location>
        <position position="153"/>
    </location>
    <ligand>
        <name>pyridoxal 5'-phosphate</name>
        <dbReference type="ChEBI" id="CHEBI:597326"/>
    </ligand>
</feature>
<evidence type="ECO:0000313" key="13">
    <source>
        <dbReference type="EMBL" id="BDR58819.1"/>
    </source>
</evidence>
<feature type="binding site" evidence="11">
    <location>
        <begin position="239"/>
        <end position="240"/>
    </location>
    <ligand>
        <name>pyridoxal 5'-phosphate</name>
        <dbReference type="ChEBI" id="CHEBI:597326"/>
    </ligand>
</feature>
<keyword evidence="8 11" id="KW-0718">Serine biosynthesis</keyword>
<evidence type="ECO:0000256" key="10">
    <source>
        <dbReference type="ARBA" id="ARBA00049007"/>
    </source>
</evidence>
<dbReference type="NCBIfam" id="NF003764">
    <property type="entry name" value="PRK05355.1"/>
    <property type="match status" value="1"/>
</dbReference>
<comment type="catalytic activity">
    <reaction evidence="9 11">
        <text>4-(phosphooxy)-L-threonine + 2-oxoglutarate = (R)-3-hydroxy-2-oxo-4-phosphooxybutanoate + L-glutamate</text>
        <dbReference type="Rhea" id="RHEA:16573"/>
        <dbReference type="ChEBI" id="CHEBI:16810"/>
        <dbReference type="ChEBI" id="CHEBI:29985"/>
        <dbReference type="ChEBI" id="CHEBI:58452"/>
        <dbReference type="ChEBI" id="CHEBI:58538"/>
        <dbReference type="EC" id="2.6.1.52"/>
    </reaction>
</comment>
<dbReference type="GO" id="GO:0005737">
    <property type="term" value="C:cytoplasm"/>
    <property type="evidence" value="ECO:0007669"/>
    <property type="project" value="UniProtKB-SubCell"/>
</dbReference>
<dbReference type="InterPro" id="IPR022278">
    <property type="entry name" value="Pser_aminoTfrase"/>
</dbReference>
<evidence type="ECO:0000256" key="9">
    <source>
        <dbReference type="ARBA" id="ARBA00047630"/>
    </source>
</evidence>
<dbReference type="GO" id="GO:0030170">
    <property type="term" value="F:pyridoxal phosphate binding"/>
    <property type="evidence" value="ECO:0007669"/>
    <property type="project" value="UniProtKB-UniRule"/>
</dbReference>
<dbReference type="InterPro" id="IPR015422">
    <property type="entry name" value="PyrdxlP-dep_Trfase_small"/>
</dbReference>
<evidence type="ECO:0000256" key="11">
    <source>
        <dbReference type="HAMAP-Rule" id="MF_00160"/>
    </source>
</evidence>
<gene>
    <name evidence="11 13" type="primary">serC</name>
    <name evidence="13" type="ORF">XA3_12600</name>
</gene>